<reference evidence="1" key="1">
    <citation type="journal article" date="2021" name="Proc. Natl. Acad. Sci. U.S.A.">
        <title>A Catalog of Tens of Thousands of Viruses from Human Metagenomes Reveals Hidden Associations with Chronic Diseases.</title>
        <authorList>
            <person name="Tisza M.J."/>
            <person name="Buck C.B."/>
        </authorList>
    </citation>
    <scope>NUCLEOTIDE SEQUENCE</scope>
    <source>
        <strain evidence="1">Ctgn638</strain>
    </source>
</reference>
<evidence type="ECO:0000313" key="1">
    <source>
        <dbReference type="EMBL" id="DAF63914.1"/>
    </source>
</evidence>
<dbReference type="EMBL" id="BK032845">
    <property type="protein sequence ID" value="DAF63914.1"/>
    <property type="molecule type" value="Genomic_DNA"/>
</dbReference>
<accession>A0A8S5TMA2</accession>
<protein>
    <submittedName>
        <fullName evidence="1">Uncharacterized protein</fullName>
    </submittedName>
</protein>
<organism evidence="1">
    <name type="scientific">Siphoviridae sp. ctgn638</name>
    <dbReference type="NCBI Taxonomy" id="2827913"/>
    <lineage>
        <taxon>Viruses</taxon>
        <taxon>Duplodnaviria</taxon>
        <taxon>Heunggongvirae</taxon>
        <taxon>Uroviricota</taxon>
        <taxon>Caudoviricetes</taxon>
    </lineage>
</organism>
<name>A0A8S5TMA2_9CAUD</name>
<sequence>MRKGNLKMTENENTTCQCTDDSLTFEDLLTELRAVDNKDRTKNFIDAINNYLKELLQAVCKYSEKGSMTIKLDFGIDKKSKELKNKIDISIKKPKGTCTNMLYHNDKGDILLYNPDMTSSAEKVTRLR</sequence>
<proteinExistence type="predicted"/>